<dbReference type="Pfam" id="PF13426">
    <property type="entry name" value="PAS_9"/>
    <property type="match status" value="1"/>
</dbReference>
<dbReference type="Gene3D" id="3.30.565.10">
    <property type="entry name" value="Histidine kinase-like ATPase, C-terminal domain"/>
    <property type="match status" value="1"/>
</dbReference>
<keyword evidence="6" id="KW-0472">Membrane</keyword>
<dbReference type="InterPro" id="IPR005467">
    <property type="entry name" value="His_kinase_dom"/>
</dbReference>
<feature type="domain" description="Histidine kinase" evidence="8">
    <location>
        <begin position="770"/>
        <end position="996"/>
    </location>
</feature>
<dbReference type="InterPro" id="IPR000700">
    <property type="entry name" value="PAS-assoc_C"/>
</dbReference>
<dbReference type="PROSITE" id="PS50113">
    <property type="entry name" value="PAC"/>
    <property type="match status" value="1"/>
</dbReference>
<dbReference type="Gene3D" id="3.30.450.20">
    <property type="entry name" value="PAS domain"/>
    <property type="match status" value="2"/>
</dbReference>
<comment type="catalytic activity">
    <reaction evidence="1">
        <text>ATP + protein L-histidine = ADP + protein N-phospho-L-histidine.</text>
        <dbReference type="EC" id="2.7.13.3"/>
    </reaction>
</comment>
<dbReference type="RefSeq" id="WP_092235543.1">
    <property type="nucleotide sequence ID" value="NZ_FNLL01000008.1"/>
</dbReference>
<dbReference type="PRINTS" id="PR00344">
    <property type="entry name" value="BCTRLSENSOR"/>
</dbReference>
<dbReference type="SUPFAM" id="SSF55781">
    <property type="entry name" value="GAF domain-like"/>
    <property type="match status" value="1"/>
</dbReference>
<dbReference type="InterPro" id="IPR036097">
    <property type="entry name" value="HisK_dim/P_sf"/>
</dbReference>
<dbReference type="InterPro" id="IPR029016">
    <property type="entry name" value="GAF-like_dom_sf"/>
</dbReference>
<reference evidence="12" key="1">
    <citation type="submission" date="2016-10" db="EMBL/GenBank/DDBJ databases">
        <authorList>
            <person name="Varghese N."/>
            <person name="Submissions S."/>
        </authorList>
    </citation>
    <scope>NUCLEOTIDE SEQUENCE [LARGE SCALE GENOMIC DNA]</scope>
    <source>
        <strain evidence="12">DSM 3384</strain>
    </source>
</reference>
<dbReference type="SUPFAM" id="SSF53850">
    <property type="entry name" value="Periplasmic binding protein-like II"/>
    <property type="match status" value="1"/>
</dbReference>
<keyword evidence="4" id="KW-0808">Transferase</keyword>
<sequence length="996" mass="112409">MHVRILIFTILTLISSFSIAQATLPDKIDIGIMSFKPQSCNIPQWSVLENYLNTQIPKTEFKIILMSRTQLEEAIGKKLIDFVVTNPFQYTIFRHRYGLSAPLATVIRGGSNTIPLKRVGGTLFTLSDCTDINNLKDIRDKQIAVPFQNNSFIVQMLQYELFVNDLSLLRKRQLVITGLPHDNTVLAVIKNQADLGYARAGTLEKMASQGKLDLSQFKVIHPQILPDFPVQVSTGLYPEWPFASLSHIEPADQKKIIAALLKMEQTDSVKIPFRIQGFLPPSNYDSVENLMRTLRIDPFNKTPDINMSDLWQIYKTKIICIGLFCFIMILVGAYLLQNRQSLRLTKERLDMAIEGTNAGLWDWNVQTGKVILNERWAKIIGYTIDELAPVSIKTWAELCHPDDLKRSKDLLQKHWANETGFYQSEVRMKHKNGSWVWLRGQGKVMQWTKGGKPMRMTGTHIDITKRKHYEILIQAEHDMGSDWRSAGSFNEQLNLCLQTALQVSSMDCGGLYLVDENDDSLRLTVHHGLSEYFIAHATYFGADSRQAHLIKKKKPVYARHLDLLEDKKSATAHERLKAVAIIPIIFQGRVIACLNVASHILESIPEHARNALESIANYTGSFVAQEIQDEQIRQDQRNMDNFFNTIEDMLFVLDMNGCIIKHNQGVAKQLGYSSNELIGKHIRCLHPEDRHHEAQAVMSRIFAGKSDSCSIALKTKHGKLIPVETKVKLGRWQDKEVIFGTSRDITERIEIEQRRQQIEKTEGLNRMAGAVAHNFNNILTIILGNLELAMEALPQETYISDNIKQAFQAAQRAADISRQMLVLLGNIPPKLESIDLSKTCLQHLHQLRDNLIKDVSLKVDILTPGPVIKAEDDLIGKILTALVTNAWEAIDDFPGTVQVTVGEVTQTDIPKHNLFPIEWSRSAAQYGCLTVTDTGRGMNKIQINKIFDPFYTDKFTGRGLGLPVALGIIKTYGGCITVKSEPGKGSSFRIFLPLAS</sequence>
<evidence type="ECO:0000256" key="4">
    <source>
        <dbReference type="ARBA" id="ARBA00022679"/>
    </source>
</evidence>
<dbReference type="Gene3D" id="1.10.287.130">
    <property type="match status" value="1"/>
</dbReference>
<dbReference type="Gene3D" id="3.30.450.40">
    <property type="match status" value="1"/>
</dbReference>
<keyword evidence="6" id="KW-0812">Transmembrane</keyword>
<keyword evidence="6" id="KW-1133">Transmembrane helix</keyword>
<proteinExistence type="predicted"/>
<dbReference type="PROSITE" id="PS50109">
    <property type="entry name" value="HIS_KIN"/>
    <property type="match status" value="1"/>
</dbReference>
<dbReference type="PANTHER" id="PTHR43304:SF1">
    <property type="entry name" value="PAC DOMAIN-CONTAINING PROTEIN"/>
    <property type="match status" value="1"/>
</dbReference>
<dbReference type="InterPro" id="IPR052162">
    <property type="entry name" value="Sensor_kinase/Photoreceptor"/>
</dbReference>
<dbReference type="PROSITE" id="PS50112">
    <property type="entry name" value="PAS"/>
    <property type="match status" value="2"/>
</dbReference>
<dbReference type="NCBIfam" id="TIGR00229">
    <property type="entry name" value="sensory_box"/>
    <property type="match status" value="2"/>
</dbReference>
<feature type="domain" description="PAC" evidence="10">
    <location>
        <begin position="422"/>
        <end position="475"/>
    </location>
</feature>
<dbReference type="SMART" id="SM00086">
    <property type="entry name" value="PAC"/>
    <property type="match status" value="2"/>
</dbReference>
<protein>
    <recommendedName>
        <fullName evidence="2">histidine kinase</fullName>
        <ecNumber evidence="2">2.7.13.3</ecNumber>
    </recommendedName>
</protein>
<keyword evidence="5" id="KW-0418">Kinase</keyword>
<evidence type="ECO:0000256" key="1">
    <source>
        <dbReference type="ARBA" id="ARBA00000085"/>
    </source>
</evidence>
<name>A0A1H2IGM1_9BACT</name>
<dbReference type="SUPFAM" id="SSF47384">
    <property type="entry name" value="Homodimeric domain of signal transducing histidine kinase"/>
    <property type="match status" value="1"/>
</dbReference>
<evidence type="ECO:0000256" key="6">
    <source>
        <dbReference type="SAM" id="Phobius"/>
    </source>
</evidence>
<dbReference type="CDD" id="cd00130">
    <property type="entry name" value="PAS"/>
    <property type="match status" value="2"/>
</dbReference>
<evidence type="ECO:0000259" key="10">
    <source>
        <dbReference type="PROSITE" id="PS50113"/>
    </source>
</evidence>
<dbReference type="Gene3D" id="3.40.190.10">
    <property type="entry name" value="Periplasmic binding protein-like II"/>
    <property type="match status" value="2"/>
</dbReference>
<evidence type="ECO:0000259" key="8">
    <source>
        <dbReference type="PROSITE" id="PS50109"/>
    </source>
</evidence>
<keyword evidence="3" id="KW-0597">Phosphoprotein</keyword>
<feature type="transmembrane region" description="Helical" evidence="6">
    <location>
        <begin position="316"/>
        <end position="336"/>
    </location>
</feature>
<accession>A0A1H2IGM1</accession>
<organism evidence="11 12">
    <name type="scientific">Desulfobacula phenolica</name>
    <dbReference type="NCBI Taxonomy" id="90732"/>
    <lineage>
        <taxon>Bacteria</taxon>
        <taxon>Pseudomonadati</taxon>
        <taxon>Thermodesulfobacteriota</taxon>
        <taxon>Desulfobacteria</taxon>
        <taxon>Desulfobacterales</taxon>
        <taxon>Desulfobacteraceae</taxon>
        <taxon>Desulfobacula</taxon>
    </lineage>
</organism>
<evidence type="ECO:0000259" key="9">
    <source>
        <dbReference type="PROSITE" id="PS50112"/>
    </source>
</evidence>
<feature type="chain" id="PRO_5011507444" description="histidine kinase" evidence="7">
    <location>
        <begin position="21"/>
        <end position="996"/>
    </location>
</feature>
<dbReference type="GO" id="GO:0000155">
    <property type="term" value="F:phosphorelay sensor kinase activity"/>
    <property type="evidence" value="ECO:0007669"/>
    <property type="project" value="InterPro"/>
</dbReference>
<dbReference type="SMART" id="SM00387">
    <property type="entry name" value="HATPase_c"/>
    <property type="match status" value="1"/>
</dbReference>
<dbReference type="SMART" id="SM00091">
    <property type="entry name" value="PAS"/>
    <property type="match status" value="2"/>
</dbReference>
<dbReference type="Pfam" id="PF08447">
    <property type="entry name" value="PAS_3"/>
    <property type="match status" value="1"/>
</dbReference>
<evidence type="ECO:0000256" key="7">
    <source>
        <dbReference type="SAM" id="SignalP"/>
    </source>
</evidence>
<evidence type="ECO:0000256" key="3">
    <source>
        <dbReference type="ARBA" id="ARBA00022553"/>
    </source>
</evidence>
<dbReference type="InterPro" id="IPR000014">
    <property type="entry name" value="PAS"/>
</dbReference>
<keyword evidence="12" id="KW-1185">Reference proteome</keyword>
<dbReference type="AlphaFoldDB" id="A0A1H2IGM1"/>
<dbReference type="EMBL" id="FNLL01000008">
    <property type="protein sequence ID" value="SDU43214.1"/>
    <property type="molecule type" value="Genomic_DNA"/>
</dbReference>
<dbReference type="SUPFAM" id="SSF55874">
    <property type="entry name" value="ATPase domain of HSP90 chaperone/DNA topoisomerase II/histidine kinase"/>
    <property type="match status" value="1"/>
</dbReference>
<dbReference type="InterPro" id="IPR001610">
    <property type="entry name" value="PAC"/>
</dbReference>
<feature type="signal peptide" evidence="7">
    <location>
        <begin position="1"/>
        <end position="20"/>
    </location>
</feature>
<evidence type="ECO:0000256" key="5">
    <source>
        <dbReference type="ARBA" id="ARBA00022777"/>
    </source>
</evidence>
<dbReference type="Pfam" id="PF12974">
    <property type="entry name" value="Phosphonate-bd"/>
    <property type="match status" value="1"/>
</dbReference>
<dbReference type="Pfam" id="PF13185">
    <property type="entry name" value="GAF_2"/>
    <property type="match status" value="1"/>
</dbReference>
<dbReference type="InterPro" id="IPR004358">
    <property type="entry name" value="Sig_transdc_His_kin-like_C"/>
</dbReference>
<dbReference type="InterPro" id="IPR003018">
    <property type="entry name" value="GAF"/>
</dbReference>
<dbReference type="InterPro" id="IPR036890">
    <property type="entry name" value="HATPase_C_sf"/>
</dbReference>
<feature type="domain" description="PAS" evidence="9">
    <location>
        <begin position="345"/>
        <end position="418"/>
    </location>
</feature>
<dbReference type="EC" id="2.7.13.3" evidence="2"/>
<dbReference type="InterPro" id="IPR035965">
    <property type="entry name" value="PAS-like_dom_sf"/>
</dbReference>
<keyword evidence="7" id="KW-0732">Signal</keyword>
<evidence type="ECO:0000256" key="2">
    <source>
        <dbReference type="ARBA" id="ARBA00012438"/>
    </source>
</evidence>
<evidence type="ECO:0000313" key="11">
    <source>
        <dbReference type="EMBL" id="SDU43214.1"/>
    </source>
</evidence>
<dbReference type="InterPro" id="IPR013655">
    <property type="entry name" value="PAS_fold_3"/>
</dbReference>
<dbReference type="SMART" id="SM00065">
    <property type="entry name" value="GAF"/>
    <property type="match status" value="1"/>
</dbReference>
<evidence type="ECO:0000313" key="12">
    <source>
        <dbReference type="Proteomes" id="UP000199608"/>
    </source>
</evidence>
<dbReference type="PANTHER" id="PTHR43304">
    <property type="entry name" value="PHYTOCHROME-LIKE PROTEIN CPH1"/>
    <property type="match status" value="1"/>
</dbReference>
<gene>
    <name evidence="11" type="ORF">SAMN04487931_108172</name>
</gene>
<dbReference type="InterPro" id="IPR003594">
    <property type="entry name" value="HATPase_dom"/>
</dbReference>
<dbReference type="SUPFAM" id="SSF55785">
    <property type="entry name" value="PYP-like sensor domain (PAS domain)"/>
    <property type="match status" value="2"/>
</dbReference>
<feature type="domain" description="PAS" evidence="9">
    <location>
        <begin position="635"/>
        <end position="705"/>
    </location>
</feature>
<dbReference type="Pfam" id="PF02518">
    <property type="entry name" value="HATPase_c"/>
    <property type="match status" value="1"/>
</dbReference>
<dbReference type="Proteomes" id="UP000199608">
    <property type="component" value="Unassembled WGS sequence"/>
</dbReference>